<evidence type="ECO:0000256" key="1">
    <source>
        <dbReference type="SAM" id="MobiDB-lite"/>
    </source>
</evidence>
<sequence>MSTDIFSITRNDRPSEWRPPTMSCNTGVLHRTKPEARGVASMLAKRIGVFSATNSALRGSTRRMLIRLAAAPESINACPKREKFRNLTWQGIRSLGRT</sequence>
<feature type="region of interest" description="Disordered" evidence="1">
    <location>
        <begin position="1"/>
        <end position="28"/>
    </location>
</feature>
<organism evidence="2 3">
    <name type="scientific">Eleutherodactylus coqui</name>
    <name type="common">Puerto Rican coqui</name>
    <dbReference type="NCBI Taxonomy" id="57060"/>
    <lineage>
        <taxon>Eukaryota</taxon>
        <taxon>Metazoa</taxon>
        <taxon>Chordata</taxon>
        <taxon>Craniata</taxon>
        <taxon>Vertebrata</taxon>
        <taxon>Euteleostomi</taxon>
        <taxon>Amphibia</taxon>
        <taxon>Batrachia</taxon>
        <taxon>Anura</taxon>
        <taxon>Neobatrachia</taxon>
        <taxon>Hyloidea</taxon>
        <taxon>Eleutherodactylidae</taxon>
        <taxon>Eleutherodactylinae</taxon>
        <taxon>Eleutherodactylus</taxon>
        <taxon>Eleutherodactylus</taxon>
    </lineage>
</organism>
<name>A0A8J6KF73_ELECQ</name>
<gene>
    <name evidence="2" type="ORF">GDO78_005400</name>
</gene>
<proteinExistence type="predicted"/>
<dbReference type="Proteomes" id="UP000770717">
    <property type="component" value="Unassembled WGS sequence"/>
</dbReference>
<reference evidence="2" key="1">
    <citation type="thesis" date="2020" institute="ProQuest LLC" country="789 East Eisenhower Parkway, Ann Arbor, MI, USA">
        <title>Comparative Genomics and Chromosome Evolution.</title>
        <authorList>
            <person name="Mudd A.B."/>
        </authorList>
    </citation>
    <scope>NUCLEOTIDE SEQUENCE</scope>
    <source>
        <strain evidence="2">HN-11 Male</strain>
        <tissue evidence="2">Kidney and liver</tissue>
    </source>
</reference>
<dbReference type="EMBL" id="WNTK01000002">
    <property type="protein sequence ID" value="KAG9489395.1"/>
    <property type="molecule type" value="Genomic_DNA"/>
</dbReference>
<accession>A0A8J6KF73</accession>
<dbReference type="AlphaFoldDB" id="A0A8J6KF73"/>
<protein>
    <submittedName>
        <fullName evidence="2">Uncharacterized protein</fullName>
    </submittedName>
</protein>
<keyword evidence="3" id="KW-1185">Reference proteome</keyword>
<evidence type="ECO:0000313" key="2">
    <source>
        <dbReference type="EMBL" id="KAG9489395.1"/>
    </source>
</evidence>
<comment type="caution">
    <text evidence="2">The sequence shown here is derived from an EMBL/GenBank/DDBJ whole genome shotgun (WGS) entry which is preliminary data.</text>
</comment>
<evidence type="ECO:0000313" key="3">
    <source>
        <dbReference type="Proteomes" id="UP000770717"/>
    </source>
</evidence>